<name>A0A2U1QBR8_ARTAN</name>
<sequence length="73" mass="8348">MLGKVVEETPMRVPRVVLRSWKKDPVDSVSRSEEEIDEIVGDDSGGSNSTSWFSIFFFCFVYCLENQSIYGTF</sequence>
<dbReference type="Proteomes" id="UP000245207">
    <property type="component" value="Unassembled WGS sequence"/>
</dbReference>
<evidence type="ECO:0000313" key="1">
    <source>
        <dbReference type="EMBL" id="PWA95455.1"/>
    </source>
</evidence>
<gene>
    <name evidence="1" type="ORF">CTI12_AA050620</name>
</gene>
<organism evidence="1 2">
    <name type="scientific">Artemisia annua</name>
    <name type="common">Sweet wormwood</name>
    <dbReference type="NCBI Taxonomy" id="35608"/>
    <lineage>
        <taxon>Eukaryota</taxon>
        <taxon>Viridiplantae</taxon>
        <taxon>Streptophyta</taxon>
        <taxon>Embryophyta</taxon>
        <taxon>Tracheophyta</taxon>
        <taxon>Spermatophyta</taxon>
        <taxon>Magnoliopsida</taxon>
        <taxon>eudicotyledons</taxon>
        <taxon>Gunneridae</taxon>
        <taxon>Pentapetalae</taxon>
        <taxon>asterids</taxon>
        <taxon>campanulids</taxon>
        <taxon>Asterales</taxon>
        <taxon>Asteraceae</taxon>
        <taxon>Asteroideae</taxon>
        <taxon>Anthemideae</taxon>
        <taxon>Artemisiinae</taxon>
        <taxon>Artemisia</taxon>
    </lineage>
</organism>
<evidence type="ECO:0000313" key="2">
    <source>
        <dbReference type="Proteomes" id="UP000245207"/>
    </source>
</evidence>
<proteinExistence type="predicted"/>
<accession>A0A2U1QBR8</accession>
<dbReference type="EMBL" id="PKPP01000240">
    <property type="protein sequence ID" value="PWA95455.1"/>
    <property type="molecule type" value="Genomic_DNA"/>
</dbReference>
<protein>
    <submittedName>
        <fullName evidence="1">Uncharacterized protein</fullName>
    </submittedName>
</protein>
<comment type="caution">
    <text evidence="1">The sequence shown here is derived from an EMBL/GenBank/DDBJ whole genome shotgun (WGS) entry which is preliminary data.</text>
</comment>
<dbReference type="AlphaFoldDB" id="A0A2U1QBR8"/>
<reference evidence="1 2" key="1">
    <citation type="journal article" date="2018" name="Mol. Plant">
        <title>The genome of Artemisia annua provides insight into the evolution of Asteraceae family and artemisinin biosynthesis.</title>
        <authorList>
            <person name="Shen Q."/>
            <person name="Zhang L."/>
            <person name="Liao Z."/>
            <person name="Wang S."/>
            <person name="Yan T."/>
            <person name="Shi P."/>
            <person name="Liu M."/>
            <person name="Fu X."/>
            <person name="Pan Q."/>
            <person name="Wang Y."/>
            <person name="Lv Z."/>
            <person name="Lu X."/>
            <person name="Zhang F."/>
            <person name="Jiang W."/>
            <person name="Ma Y."/>
            <person name="Chen M."/>
            <person name="Hao X."/>
            <person name="Li L."/>
            <person name="Tang Y."/>
            <person name="Lv G."/>
            <person name="Zhou Y."/>
            <person name="Sun X."/>
            <person name="Brodelius P.E."/>
            <person name="Rose J.K.C."/>
            <person name="Tang K."/>
        </authorList>
    </citation>
    <scope>NUCLEOTIDE SEQUENCE [LARGE SCALE GENOMIC DNA]</scope>
    <source>
        <strain evidence="2">cv. Huhao1</strain>
        <tissue evidence="1">Leaf</tissue>
    </source>
</reference>
<keyword evidence="2" id="KW-1185">Reference proteome</keyword>